<keyword evidence="1" id="KW-0805">Transcription regulation</keyword>
<keyword evidence="9" id="KW-1185">Reference proteome</keyword>
<dbReference type="PROSITE" id="PS50977">
    <property type="entry name" value="HTH_TETR_2"/>
    <property type="match status" value="1"/>
</dbReference>
<keyword evidence="2 4" id="KW-0238">DNA-binding</keyword>
<dbReference type="PATRIC" id="fig|1217695.3.peg.739"/>
<sequence>MEKQQTNAPRRGRPPRSQEQITANRNVIIQAARDLFAAHGYEGVSMRKIAAQADCLPATLYTLFPNKRQLLHHIWEVIFLDLIAELEACYRNTPASERLKQLCLIQVDFWLNRPDDCRAIFLIEDHPQSAEEHYFVEDSQAVPQLEIYTQAIREAQMRGEIRAGDANEIKNVLLCGILGVTLSLIGIPEYAWGNPESLKEMTIGALILGLR</sequence>
<comment type="caution">
    <text evidence="8">The sequence shown here is derived from an EMBL/GenBank/DDBJ whole genome shotgun (WGS) entry which is preliminary data.</text>
</comment>
<dbReference type="InterPro" id="IPR001647">
    <property type="entry name" value="HTH_TetR"/>
</dbReference>
<dbReference type="PANTHER" id="PTHR30055">
    <property type="entry name" value="HTH-TYPE TRANSCRIPTIONAL REGULATOR RUTR"/>
    <property type="match status" value="1"/>
</dbReference>
<gene>
    <name evidence="8" type="ORF">F889_00765</name>
</gene>
<keyword evidence="6" id="KW-0812">Transmembrane</keyword>
<evidence type="ECO:0000259" key="7">
    <source>
        <dbReference type="PROSITE" id="PS50977"/>
    </source>
</evidence>
<evidence type="ECO:0000256" key="2">
    <source>
        <dbReference type="ARBA" id="ARBA00023125"/>
    </source>
</evidence>
<proteinExistence type="predicted"/>
<keyword evidence="6" id="KW-1133">Transmembrane helix</keyword>
<feature type="domain" description="HTH tetR-type" evidence="7">
    <location>
        <begin position="22"/>
        <end position="82"/>
    </location>
</feature>
<organism evidence="8 9">
    <name type="scientific">Acinetobacter colistiniresistens</name>
    <dbReference type="NCBI Taxonomy" id="280145"/>
    <lineage>
        <taxon>Bacteria</taxon>
        <taxon>Pseudomonadati</taxon>
        <taxon>Pseudomonadota</taxon>
        <taxon>Gammaproteobacteria</taxon>
        <taxon>Moraxellales</taxon>
        <taxon>Moraxellaceae</taxon>
        <taxon>Acinetobacter</taxon>
    </lineage>
</organism>
<dbReference type="HOGENOM" id="CLU_069356_40_3_6"/>
<name>N9R916_9GAMM</name>
<dbReference type="SUPFAM" id="SSF48498">
    <property type="entry name" value="Tetracyclin repressor-like, C-terminal domain"/>
    <property type="match status" value="1"/>
</dbReference>
<dbReference type="AlphaFoldDB" id="N9R916"/>
<dbReference type="Pfam" id="PF00440">
    <property type="entry name" value="TetR_N"/>
    <property type="match status" value="1"/>
</dbReference>
<evidence type="ECO:0000256" key="4">
    <source>
        <dbReference type="PROSITE-ProRule" id="PRU00335"/>
    </source>
</evidence>
<dbReference type="EMBL" id="APRZ01000010">
    <property type="protein sequence ID" value="ENX35622.1"/>
    <property type="molecule type" value="Genomic_DNA"/>
</dbReference>
<dbReference type="InterPro" id="IPR050109">
    <property type="entry name" value="HTH-type_TetR-like_transc_reg"/>
</dbReference>
<evidence type="ECO:0000313" key="8">
    <source>
        <dbReference type="EMBL" id="ENX35622.1"/>
    </source>
</evidence>
<dbReference type="GO" id="GO:0003700">
    <property type="term" value="F:DNA-binding transcription factor activity"/>
    <property type="evidence" value="ECO:0007669"/>
    <property type="project" value="TreeGrafter"/>
</dbReference>
<dbReference type="Proteomes" id="UP000013009">
    <property type="component" value="Unassembled WGS sequence"/>
</dbReference>
<evidence type="ECO:0000256" key="5">
    <source>
        <dbReference type="SAM" id="MobiDB-lite"/>
    </source>
</evidence>
<dbReference type="InterPro" id="IPR009057">
    <property type="entry name" value="Homeodomain-like_sf"/>
</dbReference>
<dbReference type="Gene3D" id="1.10.357.10">
    <property type="entry name" value="Tetracycline Repressor, domain 2"/>
    <property type="match status" value="1"/>
</dbReference>
<dbReference type="PANTHER" id="PTHR30055:SF234">
    <property type="entry name" value="HTH-TYPE TRANSCRIPTIONAL REGULATOR BETI"/>
    <property type="match status" value="1"/>
</dbReference>
<feature type="region of interest" description="Disordered" evidence="5">
    <location>
        <begin position="1"/>
        <end position="20"/>
    </location>
</feature>
<evidence type="ECO:0000313" key="9">
    <source>
        <dbReference type="Proteomes" id="UP000013009"/>
    </source>
</evidence>
<dbReference type="SUPFAM" id="SSF46689">
    <property type="entry name" value="Homeodomain-like"/>
    <property type="match status" value="1"/>
</dbReference>
<accession>N9R916</accession>
<dbReference type="OrthoDB" id="6860332at2"/>
<dbReference type="RefSeq" id="WP_005270519.1">
    <property type="nucleotide sequence ID" value="NZ_KB850194.1"/>
</dbReference>
<keyword evidence="6" id="KW-0472">Membrane</keyword>
<dbReference type="InterPro" id="IPR036271">
    <property type="entry name" value="Tet_transcr_reg_TetR-rel_C_sf"/>
</dbReference>
<dbReference type="PRINTS" id="PR00455">
    <property type="entry name" value="HTHTETR"/>
</dbReference>
<evidence type="ECO:0000256" key="1">
    <source>
        <dbReference type="ARBA" id="ARBA00023015"/>
    </source>
</evidence>
<protein>
    <recommendedName>
        <fullName evidence="7">HTH tetR-type domain-containing protein</fullName>
    </recommendedName>
</protein>
<keyword evidence="3" id="KW-0804">Transcription</keyword>
<evidence type="ECO:0000256" key="6">
    <source>
        <dbReference type="SAM" id="Phobius"/>
    </source>
</evidence>
<feature type="transmembrane region" description="Helical" evidence="6">
    <location>
        <begin position="172"/>
        <end position="192"/>
    </location>
</feature>
<evidence type="ECO:0000256" key="3">
    <source>
        <dbReference type="ARBA" id="ARBA00023163"/>
    </source>
</evidence>
<feature type="DNA-binding region" description="H-T-H motif" evidence="4">
    <location>
        <begin position="45"/>
        <end position="64"/>
    </location>
</feature>
<reference evidence="8 9" key="1">
    <citation type="submission" date="2013-02" db="EMBL/GenBank/DDBJ databases">
        <title>The Genome Sequence of Acinetobacter sp. NIPH 1859.</title>
        <authorList>
            <consortium name="The Broad Institute Genome Sequencing Platform"/>
            <consortium name="The Broad Institute Genome Sequencing Center for Infectious Disease"/>
            <person name="Cerqueira G."/>
            <person name="Feldgarden M."/>
            <person name="Courvalin P."/>
            <person name="Perichon B."/>
            <person name="Grillot-Courvalin C."/>
            <person name="Clermont D."/>
            <person name="Rocha E."/>
            <person name="Yoon E.-J."/>
            <person name="Nemec A."/>
            <person name="Walker B."/>
            <person name="Young S.K."/>
            <person name="Zeng Q."/>
            <person name="Gargeya S."/>
            <person name="Fitzgerald M."/>
            <person name="Haas B."/>
            <person name="Abouelleil A."/>
            <person name="Alvarado L."/>
            <person name="Arachchi H.M."/>
            <person name="Berlin A.M."/>
            <person name="Chapman S.B."/>
            <person name="Dewar J."/>
            <person name="Goldberg J."/>
            <person name="Griggs A."/>
            <person name="Gujja S."/>
            <person name="Hansen M."/>
            <person name="Howarth C."/>
            <person name="Imamovic A."/>
            <person name="Larimer J."/>
            <person name="McCowan C."/>
            <person name="Murphy C."/>
            <person name="Neiman D."/>
            <person name="Pearson M."/>
            <person name="Priest M."/>
            <person name="Roberts A."/>
            <person name="Saif S."/>
            <person name="Shea T."/>
            <person name="Sisk P."/>
            <person name="Sykes S."/>
            <person name="Wortman J."/>
            <person name="Nusbaum C."/>
            <person name="Birren B."/>
        </authorList>
    </citation>
    <scope>NUCLEOTIDE SEQUENCE [LARGE SCALE GENOMIC DNA]</scope>
    <source>
        <strain evidence="8 9">NIPH 1859</strain>
    </source>
</reference>
<dbReference type="GO" id="GO:0000976">
    <property type="term" value="F:transcription cis-regulatory region binding"/>
    <property type="evidence" value="ECO:0007669"/>
    <property type="project" value="TreeGrafter"/>
</dbReference>